<gene>
    <name evidence="2" type="ORF">PV11_02386</name>
</gene>
<dbReference type="Proteomes" id="UP000053599">
    <property type="component" value="Unassembled WGS sequence"/>
</dbReference>
<dbReference type="AlphaFoldDB" id="A0A0D1ZIZ9"/>
<evidence type="ECO:0000313" key="3">
    <source>
        <dbReference type="Proteomes" id="UP000053599"/>
    </source>
</evidence>
<dbReference type="OrthoDB" id="4118146at2759"/>
<proteinExistence type="predicted"/>
<name>A0A0D1ZIZ9_9EURO</name>
<sequence length="407" mass="45569">MNNLGLLNSMPASSSSPADRQVHVNSQSLPYRGQAPTQVSMAARHVNPRQRAMLNANPKSSARGFDWITYRHANKGKLVPVFSLNKPSLRTQPRSNIMVEPRVLSTYNVPVRRMRPGILVNTSSSTDIHALAALTQLQAITLQPLNTLLNIHTYQNTHAQNARSLFSSPPCRLDTLPAEIRVRIYGYVFAGATLEASKSNMDRCNINDQFSPYRLIVNVYTSIISASRFFLNEALPYLNTATTLEVPRFFGRSDPLANIPDEFMSHVKNIKVHIDSFVHINRRRLSSLQRVHLLHDVDAPGGFEDVIEAMNADGGMEDVVEELFNDVLSWKWKQRQFAFLAAEEGFALKMTVSLSFWCPAAEMAGIDFEMDSTTNTVVRTRGFIGSHEVAVNNADQAKKDWEAYSGM</sequence>
<accession>A0A0D1ZIZ9</accession>
<feature type="region of interest" description="Disordered" evidence="1">
    <location>
        <begin position="1"/>
        <end position="22"/>
    </location>
</feature>
<evidence type="ECO:0000256" key="1">
    <source>
        <dbReference type="SAM" id="MobiDB-lite"/>
    </source>
</evidence>
<dbReference type="EMBL" id="KN846951">
    <property type="protein sequence ID" value="KIV86798.1"/>
    <property type="molecule type" value="Genomic_DNA"/>
</dbReference>
<reference evidence="2 3" key="1">
    <citation type="submission" date="2015-01" db="EMBL/GenBank/DDBJ databases">
        <title>The Genome Sequence of Exophiala sideris CBS121828.</title>
        <authorList>
            <consortium name="The Broad Institute Genomics Platform"/>
            <person name="Cuomo C."/>
            <person name="de Hoog S."/>
            <person name="Gorbushina A."/>
            <person name="Stielow B."/>
            <person name="Teixiera M."/>
            <person name="Abouelleil A."/>
            <person name="Chapman S.B."/>
            <person name="Priest M."/>
            <person name="Young S.K."/>
            <person name="Wortman J."/>
            <person name="Nusbaum C."/>
            <person name="Birren B."/>
        </authorList>
    </citation>
    <scope>NUCLEOTIDE SEQUENCE [LARGE SCALE GENOMIC DNA]</scope>
    <source>
        <strain evidence="2 3">CBS 121828</strain>
    </source>
</reference>
<organism evidence="2 3">
    <name type="scientific">Exophiala sideris</name>
    <dbReference type="NCBI Taxonomy" id="1016849"/>
    <lineage>
        <taxon>Eukaryota</taxon>
        <taxon>Fungi</taxon>
        <taxon>Dikarya</taxon>
        <taxon>Ascomycota</taxon>
        <taxon>Pezizomycotina</taxon>
        <taxon>Eurotiomycetes</taxon>
        <taxon>Chaetothyriomycetidae</taxon>
        <taxon>Chaetothyriales</taxon>
        <taxon>Herpotrichiellaceae</taxon>
        <taxon>Exophiala</taxon>
    </lineage>
</organism>
<dbReference type="HOGENOM" id="CLU_676199_0_0_1"/>
<evidence type="ECO:0000313" key="2">
    <source>
        <dbReference type="EMBL" id="KIV86798.1"/>
    </source>
</evidence>
<protein>
    <submittedName>
        <fullName evidence="2">Uncharacterized protein</fullName>
    </submittedName>
</protein>